<name>A0A2G9ZG37_9BACT</name>
<protein>
    <submittedName>
        <fullName evidence="1">Uncharacterized protein</fullName>
    </submittedName>
</protein>
<evidence type="ECO:0000313" key="1">
    <source>
        <dbReference type="EMBL" id="PIP31540.1"/>
    </source>
</evidence>
<sequence length="90" mass="10544">MSEYTIVGVKPVQQILQKIAPFLILKKEHCKVVLRVLKKMPQGSRGMEAKKLLRLAKEVDKFFFLNYSKKRTNTSQKLEEYLKLHKILSP</sequence>
<dbReference type="AlphaFoldDB" id="A0A2G9ZG37"/>
<proteinExistence type="predicted"/>
<comment type="caution">
    <text evidence="1">The sequence shown here is derived from an EMBL/GenBank/DDBJ whole genome shotgun (WGS) entry which is preliminary data.</text>
</comment>
<evidence type="ECO:0000313" key="2">
    <source>
        <dbReference type="Proteomes" id="UP000230447"/>
    </source>
</evidence>
<reference evidence="1 2" key="1">
    <citation type="submission" date="2017-09" db="EMBL/GenBank/DDBJ databases">
        <title>Depth-based differentiation of microbial function through sediment-hosted aquifers and enrichment of novel symbionts in the deep terrestrial subsurface.</title>
        <authorList>
            <person name="Probst A.J."/>
            <person name="Ladd B."/>
            <person name="Jarett J.K."/>
            <person name="Geller-Mcgrath D.E."/>
            <person name="Sieber C.M."/>
            <person name="Emerson J.B."/>
            <person name="Anantharaman K."/>
            <person name="Thomas B.C."/>
            <person name="Malmstrom R."/>
            <person name="Stieglmeier M."/>
            <person name="Klingl A."/>
            <person name="Woyke T."/>
            <person name="Ryan C.M."/>
            <person name="Banfield J.F."/>
        </authorList>
    </citation>
    <scope>NUCLEOTIDE SEQUENCE [LARGE SCALE GENOMIC DNA]</scope>
    <source>
        <strain evidence="1">CG23_combo_of_CG06-09_8_20_14_all_37_87_8</strain>
    </source>
</reference>
<organism evidence="1 2">
    <name type="scientific">bacterium (Candidatus Gribaldobacteria) CG23_combo_of_CG06-09_8_20_14_all_37_87_8</name>
    <dbReference type="NCBI Taxonomy" id="2014278"/>
    <lineage>
        <taxon>Bacteria</taxon>
        <taxon>Candidatus Gribaldobacteria</taxon>
    </lineage>
</organism>
<dbReference type="InterPro" id="IPR027434">
    <property type="entry name" value="Homing_endonucl"/>
</dbReference>
<dbReference type="Gene3D" id="3.10.28.10">
    <property type="entry name" value="Homing endonucleases"/>
    <property type="match status" value="1"/>
</dbReference>
<dbReference type="EMBL" id="PCSB01000063">
    <property type="protein sequence ID" value="PIP31540.1"/>
    <property type="molecule type" value="Genomic_DNA"/>
</dbReference>
<accession>A0A2G9ZG37</accession>
<dbReference type="Proteomes" id="UP000230447">
    <property type="component" value="Unassembled WGS sequence"/>
</dbReference>
<gene>
    <name evidence="1" type="ORF">COX24_03070</name>
</gene>